<feature type="transmembrane region" description="Helical" evidence="7">
    <location>
        <begin position="552"/>
        <end position="570"/>
    </location>
</feature>
<evidence type="ECO:0000256" key="1">
    <source>
        <dbReference type="ARBA" id="ARBA00004141"/>
    </source>
</evidence>
<keyword evidence="4 7" id="KW-1133">Transmembrane helix</keyword>
<dbReference type="Pfam" id="PF01436">
    <property type="entry name" value="NHL"/>
    <property type="match status" value="1"/>
</dbReference>
<dbReference type="Pfam" id="PF04893">
    <property type="entry name" value="Yip1"/>
    <property type="match status" value="1"/>
</dbReference>
<accession>A0ABV6JI15</accession>
<dbReference type="InterPro" id="IPR050952">
    <property type="entry name" value="TRIM-NHL_E3_ligases"/>
</dbReference>
<feature type="signal peptide" evidence="8">
    <location>
        <begin position="1"/>
        <end position="26"/>
    </location>
</feature>
<feature type="domain" description="Yip1" evidence="9">
    <location>
        <begin position="493"/>
        <end position="663"/>
    </location>
</feature>
<dbReference type="InterPro" id="IPR006977">
    <property type="entry name" value="Yip1_dom"/>
</dbReference>
<evidence type="ECO:0000256" key="5">
    <source>
        <dbReference type="ARBA" id="ARBA00023136"/>
    </source>
</evidence>
<evidence type="ECO:0000256" key="7">
    <source>
        <dbReference type="SAM" id="Phobius"/>
    </source>
</evidence>
<keyword evidence="2 7" id="KW-0812">Transmembrane</keyword>
<evidence type="ECO:0000256" key="3">
    <source>
        <dbReference type="ARBA" id="ARBA00022737"/>
    </source>
</evidence>
<dbReference type="Gene3D" id="2.120.10.30">
    <property type="entry name" value="TolB, C-terminal domain"/>
    <property type="match status" value="2"/>
</dbReference>
<dbReference type="RefSeq" id="WP_204822217.1">
    <property type="nucleotide sequence ID" value="NZ_JANHOF010000021.1"/>
</dbReference>
<keyword evidence="11" id="KW-1185">Reference proteome</keyword>
<protein>
    <submittedName>
        <fullName evidence="10">YIP1 family protein</fullName>
    </submittedName>
</protein>
<name>A0ABV6JI15_9BACL</name>
<feature type="transmembrane region" description="Helical" evidence="7">
    <location>
        <begin position="449"/>
        <end position="467"/>
    </location>
</feature>
<evidence type="ECO:0000256" key="4">
    <source>
        <dbReference type="ARBA" id="ARBA00022989"/>
    </source>
</evidence>
<dbReference type="PANTHER" id="PTHR24104:SF25">
    <property type="entry name" value="PROTEIN LIN-41"/>
    <property type="match status" value="1"/>
</dbReference>
<feature type="repeat" description="NHL" evidence="6">
    <location>
        <begin position="109"/>
        <end position="143"/>
    </location>
</feature>
<comment type="caution">
    <text evidence="10">The sequence shown here is derived from an EMBL/GenBank/DDBJ whole genome shotgun (WGS) entry which is preliminary data.</text>
</comment>
<keyword evidence="5 7" id="KW-0472">Membrane</keyword>
<evidence type="ECO:0000256" key="2">
    <source>
        <dbReference type="ARBA" id="ARBA00022692"/>
    </source>
</evidence>
<feature type="chain" id="PRO_5045887478" evidence="8">
    <location>
        <begin position="27"/>
        <end position="688"/>
    </location>
</feature>
<keyword evidence="3" id="KW-0677">Repeat</keyword>
<evidence type="ECO:0000256" key="8">
    <source>
        <dbReference type="SAM" id="SignalP"/>
    </source>
</evidence>
<evidence type="ECO:0000259" key="9">
    <source>
        <dbReference type="Pfam" id="PF04893"/>
    </source>
</evidence>
<organism evidence="10 11">
    <name type="scientific">Paenibacillus mendelii</name>
    <dbReference type="NCBI Taxonomy" id="206163"/>
    <lineage>
        <taxon>Bacteria</taxon>
        <taxon>Bacillati</taxon>
        <taxon>Bacillota</taxon>
        <taxon>Bacilli</taxon>
        <taxon>Bacillales</taxon>
        <taxon>Paenibacillaceae</taxon>
        <taxon>Paenibacillus</taxon>
    </lineage>
</organism>
<keyword evidence="8" id="KW-0732">Signal</keyword>
<comment type="subcellular location">
    <subcellularLocation>
        <location evidence="1">Membrane</location>
        <topology evidence="1">Multi-pass membrane protein</topology>
    </subcellularLocation>
</comment>
<dbReference type="PANTHER" id="PTHR24104">
    <property type="entry name" value="E3 UBIQUITIN-PROTEIN LIGASE NHLRC1-RELATED"/>
    <property type="match status" value="1"/>
</dbReference>
<proteinExistence type="predicted"/>
<feature type="transmembrane region" description="Helical" evidence="7">
    <location>
        <begin position="513"/>
        <end position="532"/>
    </location>
</feature>
<dbReference type="EMBL" id="JBHLVF010000040">
    <property type="protein sequence ID" value="MFC0394198.1"/>
    <property type="molecule type" value="Genomic_DNA"/>
</dbReference>
<sequence length="688" mass="77752">MQSNFHMRFIGIALIVLLLFPAAASAAQPYDTFYISHGTGGAGTRTYWMQDVYILGPTAPLSGEQTLNKPSDLFIARNDHVFIADKGNNRIVETDDQGRWIRSIGDQEGKGMLKGPEGVFVRDDGTVYVADTGNQRVAVFDEKGTFVREYGTPTNDLMPKDNFFVPIKLAVDARGVMFVVSKGSYQGIVRLNPQGEFTGFFGGNKAAASFIDRIKRQLFTKEQLAQEDLKRPPEISNITIDKDGFFYTTTFGSASDQIKKLNARGVNRLSGLKTVTMPESDQIADIAADESGFFYVLDRKQQTRRDGMISIYGPGGTELFRFGKTKKDPQQRGVFSYPISFDIDSRNRIWVLDSDLNVMQSFERTVFGDAVLTAAADYYVGDYKKSKENWALVRTMNELVSLTYLGLGEAAQKEGNMESAMAYFKMSFDNEGYSEAFWTYRMEWIEAKFVYVFLLAVILWLLYRYVINRVLKRFSNQLPSSIQRVTEELADGWRTMFHPYDGFYRMKGKKLSIFSLLAVLVMVMLGKLASLYWTGFIFNPINLSEIKLGREIALFFAPLATWVVANYLVSTVKDGEGRFRDVLQASIFSLMPYAVLIGPIVLFSNILVLEEGIIVSSLTSVMWLWTMVLFVVNGQVIHNFDFMENMKNSFITLCTIGLIWIFVIVSTGLTFNVTDFIYQLYKEVAVLG</sequence>
<gene>
    <name evidence="10" type="ORF">ACFFJ8_22885</name>
</gene>
<dbReference type="PROSITE" id="PS51125">
    <property type="entry name" value="NHL"/>
    <property type="match status" value="1"/>
</dbReference>
<dbReference type="CDD" id="cd05819">
    <property type="entry name" value="NHL"/>
    <property type="match status" value="1"/>
</dbReference>
<evidence type="ECO:0000313" key="10">
    <source>
        <dbReference type="EMBL" id="MFC0394198.1"/>
    </source>
</evidence>
<dbReference type="InterPro" id="IPR001258">
    <property type="entry name" value="NHL_repeat"/>
</dbReference>
<dbReference type="InterPro" id="IPR011042">
    <property type="entry name" value="6-blade_b-propeller_TolB-like"/>
</dbReference>
<feature type="transmembrane region" description="Helical" evidence="7">
    <location>
        <begin position="649"/>
        <end position="671"/>
    </location>
</feature>
<feature type="transmembrane region" description="Helical" evidence="7">
    <location>
        <begin position="582"/>
        <end position="607"/>
    </location>
</feature>
<evidence type="ECO:0000256" key="6">
    <source>
        <dbReference type="PROSITE-ProRule" id="PRU00504"/>
    </source>
</evidence>
<dbReference type="SUPFAM" id="SSF101898">
    <property type="entry name" value="NHL repeat"/>
    <property type="match status" value="1"/>
</dbReference>
<reference evidence="10 11" key="1">
    <citation type="submission" date="2024-09" db="EMBL/GenBank/DDBJ databases">
        <authorList>
            <person name="Sun Q."/>
            <person name="Mori K."/>
        </authorList>
    </citation>
    <scope>NUCLEOTIDE SEQUENCE [LARGE SCALE GENOMIC DNA]</scope>
    <source>
        <strain evidence="10 11">CCM 4839</strain>
    </source>
</reference>
<evidence type="ECO:0000313" key="11">
    <source>
        <dbReference type="Proteomes" id="UP001589818"/>
    </source>
</evidence>
<dbReference type="Proteomes" id="UP001589818">
    <property type="component" value="Unassembled WGS sequence"/>
</dbReference>
<feature type="transmembrane region" description="Helical" evidence="7">
    <location>
        <begin position="613"/>
        <end position="637"/>
    </location>
</feature>